<keyword evidence="2" id="KW-1185">Reference proteome</keyword>
<gene>
    <name evidence="1" type="ORF">WISP_112844</name>
</gene>
<accession>A0ABQ9D066</accession>
<reference evidence="1" key="1">
    <citation type="submission" date="2019-10" db="EMBL/GenBank/DDBJ databases">
        <authorList>
            <person name="Soares A.E.R."/>
            <person name="Aleixo A."/>
            <person name="Schneider P."/>
            <person name="Miyaki C.Y."/>
            <person name="Schneider M.P."/>
            <person name="Mello C."/>
            <person name="Vasconcelos A.T.R."/>
        </authorList>
    </citation>
    <scope>NUCLEOTIDE SEQUENCE</scope>
    <source>
        <tissue evidence="1">Muscle</tissue>
    </source>
</reference>
<organism evidence="1 2">
    <name type="scientific">Willisornis vidua</name>
    <name type="common">Xingu scale-backed antbird</name>
    <dbReference type="NCBI Taxonomy" id="1566151"/>
    <lineage>
        <taxon>Eukaryota</taxon>
        <taxon>Metazoa</taxon>
        <taxon>Chordata</taxon>
        <taxon>Craniata</taxon>
        <taxon>Vertebrata</taxon>
        <taxon>Euteleostomi</taxon>
        <taxon>Archelosauria</taxon>
        <taxon>Archosauria</taxon>
        <taxon>Dinosauria</taxon>
        <taxon>Saurischia</taxon>
        <taxon>Theropoda</taxon>
        <taxon>Coelurosauria</taxon>
        <taxon>Aves</taxon>
        <taxon>Neognathae</taxon>
        <taxon>Neoaves</taxon>
        <taxon>Telluraves</taxon>
        <taxon>Australaves</taxon>
        <taxon>Passeriformes</taxon>
        <taxon>Thamnophilidae</taxon>
        <taxon>Willisornis</taxon>
    </lineage>
</organism>
<protein>
    <submittedName>
        <fullName evidence="1">Rna-directed dna polymerase from mobile element jockey-like</fullName>
    </submittedName>
</protein>
<evidence type="ECO:0000313" key="1">
    <source>
        <dbReference type="EMBL" id="KAJ7409707.1"/>
    </source>
</evidence>
<name>A0ABQ9D066_9PASS</name>
<comment type="caution">
    <text evidence="1">The sequence shown here is derived from an EMBL/GenBank/DDBJ whole genome shotgun (WGS) entry which is preliminary data.</text>
</comment>
<dbReference type="EMBL" id="WHWB01034457">
    <property type="protein sequence ID" value="KAJ7409707.1"/>
    <property type="molecule type" value="Genomic_DNA"/>
</dbReference>
<sequence length="83" mass="9535">MKQILKLRHMEDRKLNQDRQQSFTKGKACLINLVASYDGVTTSVDKGRAIDVIYLDFCEFFDVGLYSNLLSKLKRDGFDWLGG</sequence>
<evidence type="ECO:0000313" key="2">
    <source>
        <dbReference type="Proteomes" id="UP001145742"/>
    </source>
</evidence>
<dbReference type="Proteomes" id="UP001145742">
    <property type="component" value="Unassembled WGS sequence"/>
</dbReference>
<proteinExistence type="predicted"/>